<evidence type="ECO:0000313" key="2">
    <source>
        <dbReference type="EMBL" id="GMH50459.1"/>
    </source>
</evidence>
<evidence type="ECO:0000313" key="3">
    <source>
        <dbReference type="Proteomes" id="UP001165082"/>
    </source>
</evidence>
<keyword evidence="3" id="KW-1185">Reference proteome</keyword>
<feature type="region of interest" description="Disordered" evidence="1">
    <location>
        <begin position="101"/>
        <end position="128"/>
    </location>
</feature>
<proteinExistence type="predicted"/>
<evidence type="ECO:0000256" key="1">
    <source>
        <dbReference type="SAM" id="MobiDB-lite"/>
    </source>
</evidence>
<organism evidence="2 3">
    <name type="scientific">Triparma retinervis</name>
    <dbReference type="NCBI Taxonomy" id="2557542"/>
    <lineage>
        <taxon>Eukaryota</taxon>
        <taxon>Sar</taxon>
        <taxon>Stramenopiles</taxon>
        <taxon>Ochrophyta</taxon>
        <taxon>Bolidophyceae</taxon>
        <taxon>Parmales</taxon>
        <taxon>Triparmaceae</taxon>
        <taxon>Triparma</taxon>
    </lineage>
</organism>
<name>A0A9W6ZA95_9STRA</name>
<protein>
    <submittedName>
        <fullName evidence="2">Uncharacterized protein</fullName>
    </submittedName>
</protein>
<feature type="region of interest" description="Disordered" evidence="1">
    <location>
        <begin position="11"/>
        <end position="37"/>
    </location>
</feature>
<dbReference type="EMBL" id="BRXZ01000672">
    <property type="protein sequence ID" value="GMH50459.1"/>
    <property type="molecule type" value="Genomic_DNA"/>
</dbReference>
<sequence length="128" mass="14540">PTQSIQDYLKTNTKLDGVKKKERPKTPDPFAPKDDNLGHPLALGNDVIVWWNVLEGYEGKVVGVTEERQLKKRKLANGNIEDVLEHEYLVFYSDGDSEWLSKSDENPYGFGGGKDADMLEEESDVKWK</sequence>
<feature type="non-terminal residue" evidence="2">
    <location>
        <position position="1"/>
    </location>
</feature>
<gene>
    <name evidence="2" type="ORF">TrRE_jg10311</name>
</gene>
<reference evidence="2" key="1">
    <citation type="submission" date="2022-07" db="EMBL/GenBank/DDBJ databases">
        <title>Genome analysis of Parmales, a sister group of diatoms, reveals the evolutionary specialization of diatoms from phago-mixotrophs to photoautotrophs.</title>
        <authorList>
            <person name="Ban H."/>
            <person name="Sato S."/>
            <person name="Yoshikawa S."/>
            <person name="Kazumasa Y."/>
            <person name="Nakamura Y."/>
            <person name="Ichinomiya M."/>
            <person name="Saitoh K."/>
            <person name="Sato N."/>
            <person name="Blanc-Mathieu R."/>
            <person name="Endo H."/>
            <person name="Kuwata A."/>
            <person name="Ogata H."/>
        </authorList>
    </citation>
    <scope>NUCLEOTIDE SEQUENCE</scope>
</reference>
<dbReference type="AlphaFoldDB" id="A0A9W6ZA95"/>
<feature type="compositionally biased region" description="Acidic residues" evidence="1">
    <location>
        <begin position="118"/>
        <end position="128"/>
    </location>
</feature>
<comment type="caution">
    <text evidence="2">The sequence shown here is derived from an EMBL/GenBank/DDBJ whole genome shotgun (WGS) entry which is preliminary data.</text>
</comment>
<dbReference type="Proteomes" id="UP001165082">
    <property type="component" value="Unassembled WGS sequence"/>
</dbReference>
<dbReference type="OrthoDB" id="10384403at2759"/>
<accession>A0A9W6ZA95</accession>